<sequence>MGQSESVVVPPLGNDLLGFPDDSIARNMISTMAEMGKYQQIHHTPISIVCQRRQRSIFKELKTEVARLTGNTIICILKNLRFIAYRLWIGHLYKDLYKGDLKTPAYWTQYDQTKIFRKWNCHSISARCWNQVKEREEERFPIKIIVKDSWVKQFVGHGHDSWVLKALNNTSIHVERIEKSLLAERYFECRSSMFHKVGKLDSTFAKLKDISCETSGAILITEKTDKTLTRKMCHVVNEHYLSNGTTVGCIDVKSAKGFDNRRTENNNQFSTFRGDVRKTWSSPKPASTAKRENSDSFIDIGNTSVSIINGNLEEQEADIIMNSVAPDLDLTKGAGSNAISEFGAPEIQKECDDRYSDGISFGDAAITSGGQLKCCKVYHVALPKWNESEQELQKIMKKCFNYIGKYNEKIKSVVIPPLGHGIWGFPDDVIAKNLISTLVELAEDSQIHHLSVNIVCHRREHSVFKVS</sequence>
<dbReference type="AlphaFoldDB" id="A0A6J8A999"/>
<dbReference type="GO" id="GO:0005634">
    <property type="term" value="C:nucleus"/>
    <property type="evidence" value="ECO:0007669"/>
    <property type="project" value="UniProtKB-SubCell"/>
</dbReference>
<keyword evidence="5" id="KW-0539">Nucleus</keyword>
<name>A0A6J8A999_MYTCO</name>
<accession>A0A6J8A999</accession>
<evidence type="ECO:0000256" key="5">
    <source>
        <dbReference type="ARBA" id="ARBA00023242"/>
    </source>
</evidence>
<evidence type="ECO:0000256" key="1">
    <source>
        <dbReference type="ARBA" id="ARBA00004123"/>
    </source>
</evidence>
<evidence type="ECO:0000256" key="3">
    <source>
        <dbReference type="ARBA" id="ARBA00022679"/>
    </source>
</evidence>
<keyword evidence="8" id="KW-1185">Reference proteome</keyword>
<dbReference type="Pfam" id="PF01661">
    <property type="entry name" value="Macro"/>
    <property type="match status" value="1"/>
</dbReference>
<dbReference type="SMART" id="SM00506">
    <property type="entry name" value="A1pp"/>
    <property type="match status" value="1"/>
</dbReference>
<evidence type="ECO:0000313" key="7">
    <source>
        <dbReference type="EMBL" id="CAC5363949.1"/>
    </source>
</evidence>
<dbReference type="EMBL" id="CACVKT020000928">
    <property type="protein sequence ID" value="CAC5363949.1"/>
    <property type="molecule type" value="Genomic_DNA"/>
</dbReference>
<dbReference type="GO" id="GO:0016757">
    <property type="term" value="F:glycosyltransferase activity"/>
    <property type="evidence" value="ECO:0007669"/>
    <property type="project" value="UniProtKB-KW"/>
</dbReference>
<dbReference type="InterPro" id="IPR052056">
    <property type="entry name" value="Mono-ARTD/PARP"/>
</dbReference>
<dbReference type="Proteomes" id="UP000507470">
    <property type="component" value="Unassembled WGS sequence"/>
</dbReference>
<keyword evidence="3" id="KW-0808">Transferase</keyword>
<dbReference type="OrthoDB" id="10052316at2759"/>
<evidence type="ECO:0000256" key="2">
    <source>
        <dbReference type="ARBA" id="ARBA00022676"/>
    </source>
</evidence>
<dbReference type="GO" id="GO:0005737">
    <property type="term" value="C:cytoplasm"/>
    <property type="evidence" value="ECO:0007669"/>
    <property type="project" value="TreeGrafter"/>
</dbReference>
<dbReference type="PANTHER" id="PTHR14453:SF67">
    <property type="entry name" value="POLY [ADP-RIBOSE] POLYMERASE"/>
    <property type="match status" value="1"/>
</dbReference>
<organism evidence="7 8">
    <name type="scientific">Mytilus coruscus</name>
    <name type="common">Sea mussel</name>
    <dbReference type="NCBI Taxonomy" id="42192"/>
    <lineage>
        <taxon>Eukaryota</taxon>
        <taxon>Metazoa</taxon>
        <taxon>Spiralia</taxon>
        <taxon>Lophotrochozoa</taxon>
        <taxon>Mollusca</taxon>
        <taxon>Bivalvia</taxon>
        <taxon>Autobranchia</taxon>
        <taxon>Pteriomorphia</taxon>
        <taxon>Mytilida</taxon>
        <taxon>Mytiloidea</taxon>
        <taxon>Mytilidae</taxon>
        <taxon>Mytilinae</taxon>
        <taxon>Mytilus</taxon>
    </lineage>
</organism>
<dbReference type="PANTHER" id="PTHR14453">
    <property type="entry name" value="PARP/ZINC FINGER CCCH TYPE DOMAIN CONTAINING PROTEIN"/>
    <property type="match status" value="1"/>
</dbReference>
<dbReference type="InterPro" id="IPR043472">
    <property type="entry name" value="Macro_dom-like"/>
</dbReference>
<evidence type="ECO:0000259" key="6">
    <source>
        <dbReference type="PROSITE" id="PS51154"/>
    </source>
</evidence>
<reference evidence="7 8" key="1">
    <citation type="submission" date="2020-06" db="EMBL/GenBank/DDBJ databases">
        <authorList>
            <person name="Li R."/>
            <person name="Bekaert M."/>
        </authorList>
    </citation>
    <scope>NUCLEOTIDE SEQUENCE [LARGE SCALE GENOMIC DNA]</scope>
    <source>
        <strain evidence="8">wild</strain>
    </source>
</reference>
<dbReference type="InterPro" id="IPR002589">
    <property type="entry name" value="Macro_dom"/>
</dbReference>
<dbReference type="GO" id="GO:0003714">
    <property type="term" value="F:transcription corepressor activity"/>
    <property type="evidence" value="ECO:0007669"/>
    <property type="project" value="TreeGrafter"/>
</dbReference>
<proteinExistence type="predicted"/>
<evidence type="ECO:0000313" key="8">
    <source>
        <dbReference type="Proteomes" id="UP000507470"/>
    </source>
</evidence>
<dbReference type="Gene3D" id="3.40.220.10">
    <property type="entry name" value="Leucine Aminopeptidase, subunit E, domain 1"/>
    <property type="match status" value="1"/>
</dbReference>
<keyword evidence="2" id="KW-0328">Glycosyltransferase</keyword>
<comment type="subcellular location">
    <subcellularLocation>
        <location evidence="1">Nucleus</location>
    </subcellularLocation>
</comment>
<dbReference type="PROSITE" id="PS51154">
    <property type="entry name" value="MACRO"/>
    <property type="match status" value="1"/>
</dbReference>
<protein>
    <recommendedName>
        <fullName evidence="6">Macro domain-containing protein</fullName>
    </recommendedName>
</protein>
<feature type="domain" description="Macro" evidence="6">
    <location>
        <begin position="292"/>
        <end position="467"/>
    </location>
</feature>
<keyword evidence="4" id="KW-0520">NAD</keyword>
<dbReference type="SUPFAM" id="SSF52949">
    <property type="entry name" value="Macro domain-like"/>
    <property type="match status" value="1"/>
</dbReference>
<dbReference type="GO" id="GO:0010629">
    <property type="term" value="P:negative regulation of gene expression"/>
    <property type="evidence" value="ECO:0007669"/>
    <property type="project" value="TreeGrafter"/>
</dbReference>
<evidence type="ECO:0000256" key="4">
    <source>
        <dbReference type="ARBA" id="ARBA00023027"/>
    </source>
</evidence>
<gene>
    <name evidence="7" type="ORF">MCOR_5167</name>
</gene>